<dbReference type="RefSeq" id="XP_062788150.1">
    <property type="nucleotide sequence ID" value="XM_062932099.1"/>
</dbReference>
<name>A0ABZ1CQC1_9TREE</name>
<gene>
    <name evidence="2" type="ORF">IL334_000315</name>
</gene>
<dbReference type="Proteomes" id="UP001329825">
    <property type="component" value="Chromosome 1"/>
</dbReference>
<feature type="region of interest" description="Disordered" evidence="1">
    <location>
        <begin position="83"/>
        <end position="106"/>
    </location>
</feature>
<evidence type="ECO:0000313" key="3">
    <source>
        <dbReference type="Proteomes" id="UP001329825"/>
    </source>
</evidence>
<reference evidence="2 3" key="1">
    <citation type="submission" date="2024-01" db="EMBL/GenBank/DDBJ databases">
        <title>Comparative genomics of Cryptococcus and Kwoniella reveals pathogenesis evolution and contrasting modes of karyotype evolution via chromosome fusion or intercentromeric recombination.</title>
        <authorList>
            <person name="Coelho M.A."/>
            <person name="David-Palma M."/>
            <person name="Shea T."/>
            <person name="Bowers K."/>
            <person name="McGinley-Smith S."/>
            <person name="Mohammad A.W."/>
            <person name="Gnirke A."/>
            <person name="Yurkov A.M."/>
            <person name="Nowrousian M."/>
            <person name="Sun S."/>
            <person name="Cuomo C.A."/>
            <person name="Heitman J."/>
        </authorList>
    </citation>
    <scope>NUCLEOTIDE SEQUENCE [LARGE SCALE GENOMIC DNA]</scope>
    <source>
        <strain evidence="2">CBS 11374</strain>
    </source>
</reference>
<evidence type="ECO:0000313" key="2">
    <source>
        <dbReference type="EMBL" id="WRT63410.1"/>
    </source>
</evidence>
<accession>A0ABZ1CQC1</accession>
<dbReference type="EMBL" id="CP141881">
    <property type="protein sequence ID" value="WRT63410.1"/>
    <property type="molecule type" value="Genomic_DNA"/>
</dbReference>
<sequence length="334" mass="37298">MHRTKRQRTLSSDPDTVSHDTVRESSTISNPATAAHETQTSIDADTRKSTFFFTSLGGMRPFDVFNQDTIDVSIPLDRSSHYNDGLSSININPGGANENSDGKNETENALDNLTVITAELCNFEGFHQIPQPNGTFDRRPYQGSLQVHHSGLFTEGSVRDSLVKKNALSNVVKLGLHAENDLLGDGAPWVLDSLDPERVDRHLYDEHDRRGIAFPVELTASNTTLEFTGTEIPTDLKIGFLHGKTSLDERPGTSIEKIGSIINHEAGALQGSSWVTGTAHYIPNDGEQVDHEEEMIKTADKLSNQHYDEWADHRQKCERMDFIDRHYLMMGLRR</sequence>
<organism evidence="2 3">
    <name type="scientific">Kwoniella shivajii</name>
    <dbReference type="NCBI Taxonomy" id="564305"/>
    <lineage>
        <taxon>Eukaryota</taxon>
        <taxon>Fungi</taxon>
        <taxon>Dikarya</taxon>
        <taxon>Basidiomycota</taxon>
        <taxon>Agaricomycotina</taxon>
        <taxon>Tremellomycetes</taxon>
        <taxon>Tremellales</taxon>
        <taxon>Cryptococcaceae</taxon>
        <taxon>Kwoniella</taxon>
    </lineage>
</organism>
<proteinExistence type="predicted"/>
<keyword evidence="3" id="KW-1185">Reference proteome</keyword>
<protein>
    <submittedName>
        <fullName evidence="2">Uncharacterized protein</fullName>
    </submittedName>
</protein>
<dbReference type="GeneID" id="87952446"/>
<feature type="compositionally biased region" description="Polar residues" evidence="1">
    <location>
        <begin position="24"/>
        <end position="41"/>
    </location>
</feature>
<feature type="region of interest" description="Disordered" evidence="1">
    <location>
        <begin position="1"/>
        <end position="41"/>
    </location>
</feature>
<evidence type="ECO:0000256" key="1">
    <source>
        <dbReference type="SAM" id="MobiDB-lite"/>
    </source>
</evidence>